<evidence type="ECO:0000256" key="4">
    <source>
        <dbReference type="ARBA" id="ARBA00022692"/>
    </source>
</evidence>
<evidence type="ECO:0000256" key="7">
    <source>
        <dbReference type="ARBA" id="ARBA00022989"/>
    </source>
</evidence>
<keyword evidence="3" id="KW-0813">Transport</keyword>
<keyword evidence="8" id="KW-0406">Ion transport</keyword>
<dbReference type="PANTHER" id="PTHR31998">
    <property type="entry name" value="K(+)-INSENSITIVE PYROPHOSPHATE-ENERGIZED PROTON PUMP"/>
    <property type="match status" value="1"/>
</dbReference>
<evidence type="ECO:0000256" key="2">
    <source>
        <dbReference type="ARBA" id="ARBA00013242"/>
    </source>
</evidence>
<organism evidence="10 11">
    <name type="scientific">Vitis vinifera</name>
    <name type="common">Grape</name>
    <dbReference type="NCBI Taxonomy" id="29760"/>
    <lineage>
        <taxon>Eukaryota</taxon>
        <taxon>Viridiplantae</taxon>
        <taxon>Streptophyta</taxon>
        <taxon>Embryophyta</taxon>
        <taxon>Tracheophyta</taxon>
        <taxon>Spermatophyta</taxon>
        <taxon>Magnoliopsida</taxon>
        <taxon>eudicotyledons</taxon>
        <taxon>Gunneridae</taxon>
        <taxon>Pentapetalae</taxon>
        <taxon>rosids</taxon>
        <taxon>Vitales</taxon>
        <taxon>Vitaceae</taxon>
        <taxon>Viteae</taxon>
        <taxon>Vitis</taxon>
    </lineage>
</organism>
<keyword evidence="4" id="KW-0812">Transmembrane</keyword>
<dbReference type="EC" id="7.1.3.1" evidence="2"/>
<evidence type="ECO:0000256" key="6">
    <source>
        <dbReference type="ARBA" id="ARBA00022967"/>
    </source>
</evidence>
<accession>A0ABY9DUF2</accession>
<keyword evidence="11" id="KW-1185">Reference proteome</keyword>
<dbReference type="EMBL" id="CP126665">
    <property type="protein sequence ID" value="WKA10776.1"/>
    <property type="molecule type" value="Genomic_DNA"/>
</dbReference>
<evidence type="ECO:0000256" key="3">
    <source>
        <dbReference type="ARBA" id="ARBA00022448"/>
    </source>
</evidence>
<keyword evidence="5" id="KW-0460">Magnesium</keyword>
<reference evidence="10 11" key="1">
    <citation type="journal article" date="2023" name="Hortic Res">
        <title>The complete reference genome for grapevine (Vitis vinifera L.) genetics and breeding.</title>
        <authorList>
            <person name="Shi X."/>
            <person name="Cao S."/>
            <person name="Wang X."/>
            <person name="Huang S."/>
            <person name="Wang Y."/>
            <person name="Liu Z."/>
            <person name="Liu W."/>
            <person name="Leng X."/>
            <person name="Peng Y."/>
            <person name="Wang N."/>
            <person name="Wang Y."/>
            <person name="Ma Z."/>
            <person name="Xu X."/>
            <person name="Zhang F."/>
            <person name="Xue H."/>
            <person name="Zhong H."/>
            <person name="Wang Y."/>
            <person name="Zhang K."/>
            <person name="Velt A."/>
            <person name="Avia K."/>
            <person name="Holtgrawe D."/>
            <person name="Grimplet J."/>
            <person name="Matus J.T."/>
            <person name="Ware D."/>
            <person name="Wu X."/>
            <person name="Wang H."/>
            <person name="Liu C."/>
            <person name="Fang Y."/>
            <person name="Rustenholz C."/>
            <person name="Cheng Z."/>
            <person name="Xiao H."/>
            <person name="Zhou Y."/>
        </authorList>
    </citation>
    <scope>NUCLEOTIDE SEQUENCE [LARGE SCALE GENOMIC DNA]</scope>
    <source>
        <strain evidence="11">cv. Pinot noir / PN40024</strain>
        <tissue evidence="10">Leaf</tissue>
    </source>
</reference>
<evidence type="ECO:0000256" key="1">
    <source>
        <dbReference type="ARBA" id="ARBA00004127"/>
    </source>
</evidence>
<gene>
    <name evidence="10" type="ORF">VitviT2T_028331</name>
</gene>
<dbReference type="InterPro" id="IPR004131">
    <property type="entry name" value="PPase-energised_H-pump"/>
</dbReference>
<keyword evidence="9" id="KW-0472">Membrane</keyword>
<evidence type="ECO:0000256" key="5">
    <source>
        <dbReference type="ARBA" id="ARBA00022842"/>
    </source>
</evidence>
<evidence type="ECO:0000256" key="8">
    <source>
        <dbReference type="ARBA" id="ARBA00023065"/>
    </source>
</evidence>
<sequence>MDAQVCITVYKKDQLKILTHFWDRSLSDSHHWESYSSPISDNADGIAEMAGMSHKIRQRTDALDAAGNTTAVIGKGFAIRSTARH</sequence>
<evidence type="ECO:0000313" key="11">
    <source>
        <dbReference type="Proteomes" id="UP001227230"/>
    </source>
</evidence>
<dbReference type="Pfam" id="PF03030">
    <property type="entry name" value="H_PPase"/>
    <property type="match status" value="1"/>
</dbReference>
<protein>
    <recommendedName>
        <fullName evidence="2">H(+)-exporting diphosphatase</fullName>
        <ecNumber evidence="2">7.1.3.1</ecNumber>
    </recommendedName>
</protein>
<proteinExistence type="predicted"/>
<name>A0ABY9DUF2_VITVI</name>
<dbReference type="Proteomes" id="UP001227230">
    <property type="component" value="Chromosome 18"/>
</dbReference>
<comment type="subcellular location">
    <subcellularLocation>
        <location evidence="1">Endomembrane system</location>
        <topology evidence="1">Multi-pass membrane protein</topology>
    </subcellularLocation>
</comment>
<evidence type="ECO:0000313" key="10">
    <source>
        <dbReference type="EMBL" id="WKA10776.1"/>
    </source>
</evidence>
<keyword evidence="7" id="KW-1133">Transmembrane helix</keyword>
<evidence type="ECO:0000256" key="9">
    <source>
        <dbReference type="ARBA" id="ARBA00023136"/>
    </source>
</evidence>
<keyword evidence="6" id="KW-1278">Translocase</keyword>